<evidence type="ECO:0000313" key="2">
    <source>
        <dbReference type="Proteomes" id="UP000241426"/>
    </source>
</evidence>
<dbReference type="EMBL" id="PYNF01000003">
    <property type="protein sequence ID" value="PSV00410.1"/>
    <property type="molecule type" value="Genomic_DNA"/>
</dbReference>
<protein>
    <submittedName>
        <fullName evidence="1">Uncharacterized protein</fullName>
    </submittedName>
</protein>
<comment type="caution">
    <text evidence="1">The sequence shown here is derived from an EMBL/GenBank/DDBJ whole genome shotgun (WGS) entry which is preliminary data.</text>
</comment>
<dbReference type="RefSeq" id="WP_107289040.1">
    <property type="nucleotide sequence ID" value="NZ_PYNF01000003.1"/>
</dbReference>
<gene>
    <name evidence="1" type="ORF">C9J27_04580</name>
</gene>
<sequence length="171" mass="19474">MVKLPVLTNRMAYSPKEEPKAIIARIPVPNKVAKTKRFSFKKHGGVNGAIKEAEKWSQTSGRELWGDEWKPTGYIRERGGNQKGKSKPRKGKVYAPELNGVTHRVRVEKNGSCRYWWRAAWLENGTPRDTAFPYGVVSGKVIMPETARACAIFVRLSMEHRHMQPDQNTKI</sequence>
<name>A0A2T3KL83_9GAMM</name>
<proteinExistence type="predicted"/>
<evidence type="ECO:0000313" key="1">
    <source>
        <dbReference type="EMBL" id="PSV00410.1"/>
    </source>
</evidence>
<organism evidence="1 2">
    <name type="scientific">Photobacterium kishitanii</name>
    <dbReference type="NCBI Taxonomy" id="318456"/>
    <lineage>
        <taxon>Bacteria</taxon>
        <taxon>Pseudomonadati</taxon>
        <taxon>Pseudomonadota</taxon>
        <taxon>Gammaproteobacteria</taxon>
        <taxon>Vibrionales</taxon>
        <taxon>Vibrionaceae</taxon>
        <taxon>Photobacterium</taxon>
    </lineage>
</organism>
<dbReference type="Proteomes" id="UP000241426">
    <property type="component" value="Unassembled WGS sequence"/>
</dbReference>
<accession>A0A2T3KL83</accession>
<reference evidence="1 2" key="1">
    <citation type="submission" date="2018-01" db="EMBL/GenBank/DDBJ databases">
        <title>Whole genome sequencing of Histamine producing bacteria.</title>
        <authorList>
            <person name="Butler K."/>
        </authorList>
    </citation>
    <scope>NUCLEOTIDE SEQUENCE [LARGE SCALE GENOMIC DNA]</scope>
    <source>
        <strain evidence="1 2">FS-7.2</strain>
    </source>
</reference>
<dbReference type="AlphaFoldDB" id="A0A2T3KL83"/>